<dbReference type="GO" id="GO:0006508">
    <property type="term" value="P:proteolysis"/>
    <property type="evidence" value="ECO:0007669"/>
    <property type="project" value="UniProtKB-KW"/>
</dbReference>
<feature type="compositionally biased region" description="Polar residues" evidence="14">
    <location>
        <begin position="264"/>
        <end position="275"/>
    </location>
</feature>
<dbReference type="GO" id="GO:0071555">
    <property type="term" value="P:cell wall organization"/>
    <property type="evidence" value="ECO:0007669"/>
    <property type="project" value="UniProtKB-KW"/>
</dbReference>
<keyword evidence="8" id="KW-0133">Cell shape</keyword>
<keyword evidence="5" id="KW-0328">Glycosyltransferase</keyword>
<dbReference type="InterPro" id="IPR023346">
    <property type="entry name" value="Lysozyme-like_dom_sf"/>
</dbReference>
<dbReference type="GO" id="GO:0009252">
    <property type="term" value="P:peptidoglycan biosynthetic process"/>
    <property type="evidence" value="ECO:0007669"/>
    <property type="project" value="UniProtKB-KW"/>
</dbReference>
<evidence type="ECO:0000256" key="14">
    <source>
        <dbReference type="SAM" id="MobiDB-lite"/>
    </source>
</evidence>
<keyword evidence="4" id="KW-0645">Protease</keyword>
<dbReference type="InterPro" id="IPR050396">
    <property type="entry name" value="Glycosyltr_51/Transpeptidase"/>
</dbReference>
<evidence type="ECO:0000256" key="13">
    <source>
        <dbReference type="ARBA" id="ARBA00049902"/>
    </source>
</evidence>
<dbReference type="FunFam" id="1.10.3810.10:FF:000001">
    <property type="entry name" value="Penicillin-binding protein 1A"/>
    <property type="match status" value="1"/>
</dbReference>
<dbReference type="GO" id="GO:0008360">
    <property type="term" value="P:regulation of cell shape"/>
    <property type="evidence" value="ECO:0007669"/>
    <property type="project" value="UniProtKB-KW"/>
</dbReference>
<keyword evidence="17" id="KW-1185">Reference proteome</keyword>
<comment type="similarity">
    <text evidence="2">In the N-terminal section; belongs to the glycosyltransferase 51 family.</text>
</comment>
<evidence type="ECO:0000256" key="12">
    <source>
        <dbReference type="ARBA" id="ARBA00034000"/>
    </source>
</evidence>
<keyword evidence="7" id="KW-0378">Hydrolase</keyword>
<evidence type="ECO:0000256" key="1">
    <source>
        <dbReference type="ARBA" id="ARBA00007090"/>
    </source>
</evidence>
<evidence type="ECO:0000256" key="11">
    <source>
        <dbReference type="ARBA" id="ARBA00023316"/>
    </source>
</evidence>
<dbReference type="AlphaFoldDB" id="A0A380NN69"/>
<proteinExistence type="inferred from homology"/>
<evidence type="ECO:0000259" key="15">
    <source>
        <dbReference type="Pfam" id="PF00912"/>
    </source>
</evidence>
<evidence type="ECO:0000256" key="5">
    <source>
        <dbReference type="ARBA" id="ARBA00022676"/>
    </source>
</evidence>
<dbReference type="OrthoDB" id="9766909at2"/>
<evidence type="ECO:0000256" key="3">
    <source>
        <dbReference type="ARBA" id="ARBA00022645"/>
    </source>
</evidence>
<feature type="compositionally biased region" description="Low complexity" evidence="14">
    <location>
        <begin position="279"/>
        <end position="304"/>
    </location>
</feature>
<evidence type="ECO:0000256" key="2">
    <source>
        <dbReference type="ARBA" id="ARBA00007739"/>
    </source>
</evidence>
<dbReference type="Pfam" id="PF00912">
    <property type="entry name" value="Transgly"/>
    <property type="match status" value="1"/>
</dbReference>
<protein>
    <submittedName>
        <fullName evidence="16">Penicillin-binding protein 1A/1B</fullName>
    </submittedName>
</protein>
<gene>
    <name evidence="16" type="primary">ponA_2</name>
    <name evidence="16" type="ORF">NCTC12020_01273</name>
</gene>
<dbReference type="EMBL" id="UHIO01000001">
    <property type="protein sequence ID" value="SUP43657.1"/>
    <property type="molecule type" value="Genomic_DNA"/>
</dbReference>
<organism evidence="16 17">
    <name type="scientific">Veillonella criceti</name>
    <dbReference type="NCBI Taxonomy" id="103891"/>
    <lineage>
        <taxon>Bacteria</taxon>
        <taxon>Bacillati</taxon>
        <taxon>Bacillota</taxon>
        <taxon>Negativicutes</taxon>
        <taxon>Veillonellales</taxon>
        <taxon>Veillonellaceae</taxon>
        <taxon>Veillonella</taxon>
    </lineage>
</organism>
<name>A0A380NN69_9FIRM</name>
<accession>A0A380NN69</accession>
<dbReference type="PANTHER" id="PTHR32282">
    <property type="entry name" value="BINDING PROTEIN TRANSPEPTIDASE, PUTATIVE-RELATED"/>
    <property type="match status" value="1"/>
</dbReference>
<evidence type="ECO:0000256" key="8">
    <source>
        <dbReference type="ARBA" id="ARBA00022960"/>
    </source>
</evidence>
<evidence type="ECO:0000313" key="17">
    <source>
        <dbReference type="Proteomes" id="UP000255367"/>
    </source>
</evidence>
<evidence type="ECO:0000256" key="7">
    <source>
        <dbReference type="ARBA" id="ARBA00022801"/>
    </source>
</evidence>
<feature type="region of interest" description="Disordered" evidence="14">
    <location>
        <begin position="264"/>
        <end position="310"/>
    </location>
</feature>
<comment type="catalytic activity">
    <reaction evidence="12">
        <text>Preferential cleavage: (Ac)2-L-Lys-D-Ala-|-D-Ala. Also transpeptidation of peptidyl-alanyl moieties that are N-acyl substituents of D-alanine.</text>
        <dbReference type="EC" id="3.4.16.4"/>
    </reaction>
</comment>
<dbReference type="GO" id="GO:0030288">
    <property type="term" value="C:outer membrane-bounded periplasmic space"/>
    <property type="evidence" value="ECO:0007669"/>
    <property type="project" value="TreeGrafter"/>
</dbReference>
<dbReference type="RefSeq" id="WP_115310430.1">
    <property type="nucleotide sequence ID" value="NZ_UHIO01000001.1"/>
</dbReference>
<evidence type="ECO:0000256" key="9">
    <source>
        <dbReference type="ARBA" id="ARBA00022984"/>
    </source>
</evidence>
<keyword evidence="6" id="KW-0808">Transferase</keyword>
<reference evidence="16 17" key="1">
    <citation type="submission" date="2018-06" db="EMBL/GenBank/DDBJ databases">
        <authorList>
            <consortium name="Pathogen Informatics"/>
            <person name="Doyle S."/>
        </authorList>
    </citation>
    <scope>NUCLEOTIDE SEQUENCE [LARGE SCALE GENOMIC DNA]</scope>
    <source>
        <strain evidence="16 17">NCTC12020</strain>
    </source>
</reference>
<dbReference type="PANTHER" id="PTHR32282:SF33">
    <property type="entry name" value="PEPTIDOGLYCAN GLYCOSYLTRANSFERASE"/>
    <property type="match status" value="1"/>
</dbReference>
<feature type="domain" description="Glycosyl transferase family 51" evidence="15">
    <location>
        <begin position="73"/>
        <end position="240"/>
    </location>
</feature>
<evidence type="ECO:0000256" key="10">
    <source>
        <dbReference type="ARBA" id="ARBA00023268"/>
    </source>
</evidence>
<dbReference type="GO" id="GO:0008955">
    <property type="term" value="F:peptidoglycan glycosyltransferase activity"/>
    <property type="evidence" value="ECO:0007669"/>
    <property type="project" value="UniProtKB-EC"/>
</dbReference>
<keyword evidence="3" id="KW-0121">Carboxypeptidase</keyword>
<keyword evidence="9" id="KW-0573">Peptidoglycan synthesis</keyword>
<dbReference type="Proteomes" id="UP000255367">
    <property type="component" value="Unassembled WGS sequence"/>
</dbReference>
<feature type="region of interest" description="Disordered" evidence="14">
    <location>
        <begin position="29"/>
        <end position="49"/>
    </location>
</feature>
<sequence>MKLLFKLLLTLIVLGLGLYWFAGYTPEDTNTPRSPHTQREESLESTEDQLSRTERINRLFHFKEAVQTALHNRVPQNQQVKGDQISTHLKEALVATEDKRFYDHGAIDVFGIGRAFYTNVTAGKTVEGGSTITQQLVKNLFLSSKRIMSRKVEEVILAYLMEYYYTKDEILAMYLNTIYYGNDYYGIYQASNGYFDTTPAHLTLGQSALLAGLPQAPSYYNPIKNYKVAKERQRTVLTLMAQQGIISNREADKAYYSNLQLTSGETDSTDYSNTELESKTTTDSNSTSRTSKSSHPSSHSSSPDKFSLDE</sequence>
<evidence type="ECO:0000256" key="4">
    <source>
        <dbReference type="ARBA" id="ARBA00022670"/>
    </source>
</evidence>
<dbReference type="InterPro" id="IPR001264">
    <property type="entry name" value="Glyco_trans_51"/>
</dbReference>
<evidence type="ECO:0000313" key="16">
    <source>
        <dbReference type="EMBL" id="SUP43657.1"/>
    </source>
</evidence>
<dbReference type="Gene3D" id="1.10.3810.10">
    <property type="entry name" value="Biosynthetic peptidoglycan transglycosylase-like"/>
    <property type="match status" value="1"/>
</dbReference>
<dbReference type="SUPFAM" id="SSF53955">
    <property type="entry name" value="Lysozyme-like"/>
    <property type="match status" value="1"/>
</dbReference>
<dbReference type="GO" id="GO:0009002">
    <property type="term" value="F:serine-type D-Ala-D-Ala carboxypeptidase activity"/>
    <property type="evidence" value="ECO:0007669"/>
    <property type="project" value="UniProtKB-EC"/>
</dbReference>
<comment type="catalytic activity">
    <reaction evidence="13">
        <text>[GlcNAc-(1-&gt;4)-Mur2Ac(oyl-L-Ala-gamma-D-Glu-L-Lys-D-Ala-D-Ala)](n)-di-trans,octa-cis-undecaprenyl diphosphate + beta-D-GlcNAc-(1-&gt;4)-Mur2Ac(oyl-L-Ala-gamma-D-Glu-L-Lys-D-Ala-D-Ala)-di-trans,octa-cis-undecaprenyl diphosphate = [GlcNAc-(1-&gt;4)-Mur2Ac(oyl-L-Ala-gamma-D-Glu-L-Lys-D-Ala-D-Ala)](n+1)-di-trans,octa-cis-undecaprenyl diphosphate + di-trans,octa-cis-undecaprenyl diphosphate + H(+)</text>
        <dbReference type="Rhea" id="RHEA:23708"/>
        <dbReference type="Rhea" id="RHEA-COMP:9602"/>
        <dbReference type="Rhea" id="RHEA-COMP:9603"/>
        <dbReference type="ChEBI" id="CHEBI:15378"/>
        <dbReference type="ChEBI" id="CHEBI:58405"/>
        <dbReference type="ChEBI" id="CHEBI:60033"/>
        <dbReference type="ChEBI" id="CHEBI:78435"/>
        <dbReference type="EC" id="2.4.99.28"/>
    </reaction>
</comment>
<keyword evidence="11" id="KW-0961">Cell wall biogenesis/degradation</keyword>
<dbReference type="InterPro" id="IPR036950">
    <property type="entry name" value="PBP_transglycosylase"/>
</dbReference>
<keyword evidence="10" id="KW-0511">Multifunctional enzyme</keyword>
<comment type="similarity">
    <text evidence="1">In the C-terminal section; belongs to the transpeptidase family.</text>
</comment>
<evidence type="ECO:0000256" key="6">
    <source>
        <dbReference type="ARBA" id="ARBA00022679"/>
    </source>
</evidence>